<comment type="caution">
    <text evidence="1">The sequence shown here is derived from an EMBL/GenBank/DDBJ whole genome shotgun (WGS) entry which is preliminary data.</text>
</comment>
<evidence type="ECO:0000313" key="2">
    <source>
        <dbReference type="Proteomes" id="UP000589036"/>
    </source>
</evidence>
<evidence type="ECO:0000313" key="1">
    <source>
        <dbReference type="EMBL" id="NYE46434.1"/>
    </source>
</evidence>
<keyword evidence="2" id="KW-1185">Reference proteome</keyword>
<dbReference type="Proteomes" id="UP000589036">
    <property type="component" value="Unassembled WGS sequence"/>
</dbReference>
<organism evidence="1 2">
    <name type="scientific">Spinactinospora alkalitolerans</name>
    <dbReference type="NCBI Taxonomy" id="687207"/>
    <lineage>
        <taxon>Bacteria</taxon>
        <taxon>Bacillati</taxon>
        <taxon>Actinomycetota</taxon>
        <taxon>Actinomycetes</taxon>
        <taxon>Streptosporangiales</taxon>
        <taxon>Nocardiopsidaceae</taxon>
        <taxon>Spinactinospora</taxon>
    </lineage>
</organism>
<dbReference type="AlphaFoldDB" id="A0A852TWI3"/>
<gene>
    <name evidence="1" type="ORF">HDA32_001554</name>
</gene>
<accession>A0A852TWI3</accession>
<proteinExistence type="predicted"/>
<reference evidence="1 2" key="1">
    <citation type="submission" date="2020-07" db="EMBL/GenBank/DDBJ databases">
        <title>Sequencing the genomes of 1000 actinobacteria strains.</title>
        <authorList>
            <person name="Klenk H.-P."/>
        </authorList>
    </citation>
    <scope>NUCLEOTIDE SEQUENCE [LARGE SCALE GENOMIC DNA]</scope>
    <source>
        <strain evidence="1 2">CXB654</strain>
    </source>
</reference>
<protein>
    <submittedName>
        <fullName evidence="1">Arc/MetJ family transcription regulator</fullName>
    </submittedName>
</protein>
<name>A0A852TWI3_9ACTN</name>
<sequence length="59" mass="6175">MTEILIDGIDAETPACAAEILGTRTAEDTVDAALRETVRRPGGVDALALKHASPKENPC</sequence>
<dbReference type="RefSeq" id="WP_179642538.1">
    <property type="nucleotide sequence ID" value="NZ_BAAAYY010000022.1"/>
</dbReference>
<dbReference type="EMBL" id="JACCCC010000001">
    <property type="protein sequence ID" value="NYE46434.1"/>
    <property type="molecule type" value="Genomic_DNA"/>
</dbReference>